<dbReference type="Gene3D" id="3.30.1540.10">
    <property type="entry name" value="formyl-coa transferase, domain 3"/>
    <property type="match status" value="1"/>
</dbReference>
<dbReference type="RefSeq" id="WP_184477607.1">
    <property type="nucleotide sequence ID" value="NZ_JACHIV010000001.1"/>
</dbReference>
<keyword evidence="4" id="KW-1185">Reference proteome</keyword>
<dbReference type="Gene3D" id="3.40.50.10540">
    <property type="entry name" value="Crotonobetainyl-coa:carnitine coa-transferase, domain 1"/>
    <property type="match status" value="1"/>
</dbReference>
<dbReference type="EMBL" id="JACHIV010000001">
    <property type="protein sequence ID" value="MBB5067824.1"/>
    <property type="molecule type" value="Genomic_DNA"/>
</dbReference>
<comment type="similarity">
    <text evidence="1">Belongs to the CoA-transferase III family.</text>
</comment>
<accession>A0A840N868</accession>
<dbReference type="SUPFAM" id="SSF89796">
    <property type="entry name" value="CoA-transferase family III (CaiB/BaiF)"/>
    <property type="match status" value="1"/>
</dbReference>
<proteinExistence type="inferred from homology"/>
<dbReference type="Proteomes" id="UP000580474">
    <property type="component" value="Unassembled WGS sequence"/>
</dbReference>
<dbReference type="InterPro" id="IPR044855">
    <property type="entry name" value="CoA-Trfase_III_dom3_sf"/>
</dbReference>
<evidence type="ECO:0000256" key="2">
    <source>
        <dbReference type="ARBA" id="ARBA00022679"/>
    </source>
</evidence>
<dbReference type="PANTHER" id="PTHR48228:SF6">
    <property type="entry name" value="L-CARNITINE COA-TRANSFERASE"/>
    <property type="match status" value="1"/>
</dbReference>
<dbReference type="InterPro" id="IPR003673">
    <property type="entry name" value="CoA-Trfase_fam_III"/>
</dbReference>
<dbReference type="AlphaFoldDB" id="A0A840N868"/>
<dbReference type="InterPro" id="IPR023606">
    <property type="entry name" value="CoA-Trfase_III_dom_1_sf"/>
</dbReference>
<evidence type="ECO:0000256" key="1">
    <source>
        <dbReference type="ARBA" id="ARBA00008383"/>
    </source>
</evidence>
<name>A0A840N868_9PSEU</name>
<comment type="caution">
    <text evidence="3">The sequence shown here is derived from an EMBL/GenBank/DDBJ whole genome shotgun (WGS) entry which is preliminary data.</text>
</comment>
<evidence type="ECO:0000313" key="4">
    <source>
        <dbReference type="Proteomes" id="UP000580474"/>
    </source>
</evidence>
<dbReference type="PANTHER" id="PTHR48228">
    <property type="entry name" value="SUCCINYL-COA--D-CITRAMALATE COA-TRANSFERASE"/>
    <property type="match status" value="1"/>
</dbReference>
<evidence type="ECO:0000313" key="3">
    <source>
        <dbReference type="EMBL" id="MBB5067824.1"/>
    </source>
</evidence>
<keyword evidence="2 3" id="KW-0808">Transferase</keyword>
<protein>
    <submittedName>
        <fullName evidence="3">Crotonobetainyl-CoA:carnitine CoA-transferase CaiB-like acyl-CoA transferase</fullName>
    </submittedName>
</protein>
<dbReference type="GO" id="GO:0016740">
    <property type="term" value="F:transferase activity"/>
    <property type="evidence" value="ECO:0007669"/>
    <property type="project" value="UniProtKB-KW"/>
</dbReference>
<dbReference type="InterPro" id="IPR050509">
    <property type="entry name" value="CoA-transferase_III"/>
</dbReference>
<reference evidence="3 4" key="1">
    <citation type="submission" date="2020-08" db="EMBL/GenBank/DDBJ databases">
        <title>Sequencing the genomes of 1000 actinobacteria strains.</title>
        <authorList>
            <person name="Klenk H.-P."/>
        </authorList>
    </citation>
    <scope>NUCLEOTIDE SEQUENCE [LARGE SCALE GENOMIC DNA]</scope>
    <source>
        <strain evidence="3 4">DSM 45582</strain>
    </source>
</reference>
<dbReference type="Pfam" id="PF02515">
    <property type="entry name" value="CoA_transf_3"/>
    <property type="match status" value="1"/>
</dbReference>
<gene>
    <name evidence="3" type="ORF">BJ969_000912</name>
</gene>
<organism evidence="3 4">
    <name type="scientific">Saccharopolyspora gloriosae</name>
    <dbReference type="NCBI Taxonomy" id="455344"/>
    <lineage>
        <taxon>Bacteria</taxon>
        <taxon>Bacillati</taxon>
        <taxon>Actinomycetota</taxon>
        <taxon>Actinomycetes</taxon>
        <taxon>Pseudonocardiales</taxon>
        <taxon>Pseudonocardiaceae</taxon>
        <taxon>Saccharopolyspora</taxon>
    </lineage>
</organism>
<sequence>MSHDQPGALRGLKVLDASTLFAGPLAATLLADHGADVIKIEHPRGDPARTHGAQKDGVGLWWKMLARNKRAITLVLSTPRGRELFLDLAADADVVIENFRPGTLERWGLGWEELSARNPRLVLARVTGFGQKGPYSSRPGFGTLAEAMSGFAAMTGEPDGPPTLPPFGLADGVAALTTAFGILTALRAREDTGRGQVLDTAIIEPLLHLLGPGLIAYDQLGVLQPRTGNRSSNNAPRNTYQCSDGRWVAVSTSAQSIAERVMRLVGAPELIDEPWFASGAGRAEHVEELDAAVGSWIAARDRDEVVAAFEEAQAAVAPIYTAADVLADPHFNALGSIVTIDDEELGPVRFQNTPFRLSETPGSVRTTGPRLGAHTAEVLGDLGVDAGELDRLREQGVV</sequence>